<keyword evidence="3" id="KW-1185">Reference proteome</keyword>
<keyword evidence="1" id="KW-0732">Signal</keyword>
<dbReference type="EMBL" id="BRZM01001532">
    <property type="protein sequence ID" value="GLD73346.1"/>
    <property type="molecule type" value="Genomic_DNA"/>
</dbReference>
<gene>
    <name evidence="2" type="ORF">AKAME5_002467100</name>
</gene>
<organism evidence="2 3">
    <name type="scientific">Lates japonicus</name>
    <name type="common">Japanese lates</name>
    <dbReference type="NCBI Taxonomy" id="270547"/>
    <lineage>
        <taxon>Eukaryota</taxon>
        <taxon>Metazoa</taxon>
        <taxon>Chordata</taxon>
        <taxon>Craniata</taxon>
        <taxon>Vertebrata</taxon>
        <taxon>Euteleostomi</taxon>
        <taxon>Actinopterygii</taxon>
        <taxon>Neopterygii</taxon>
        <taxon>Teleostei</taxon>
        <taxon>Neoteleostei</taxon>
        <taxon>Acanthomorphata</taxon>
        <taxon>Carangaria</taxon>
        <taxon>Carangaria incertae sedis</taxon>
        <taxon>Centropomidae</taxon>
        <taxon>Lates</taxon>
    </lineage>
</organism>
<evidence type="ECO:0000256" key="1">
    <source>
        <dbReference type="SAM" id="SignalP"/>
    </source>
</evidence>
<evidence type="ECO:0000313" key="3">
    <source>
        <dbReference type="Proteomes" id="UP001279410"/>
    </source>
</evidence>
<dbReference type="AlphaFoldDB" id="A0AAD3NI43"/>
<feature type="signal peptide" evidence="1">
    <location>
        <begin position="1"/>
        <end position="19"/>
    </location>
</feature>
<feature type="chain" id="PRO_5042103995" description="Ig-like domain-containing protein" evidence="1">
    <location>
        <begin position="20"/>
        <end position="125"/>
    </location>
</feature>
<evidence type="ECO:0000313" key="2">
    <source>
        <dbReference type="EMBL" id="GLD73346.1"/>
    </source>
</evidence>
<reference evidence="2" key="1">
    <citation type="submission" date="2022-08" db="EMBL/GenBank/DDBJ databases">
        <title>Genome sequencing of akame (Lates japonicus).</title>
        <authorList>
            <person name="Hashiguchi Y."/>
            <person name="Takahashi H."/>
        </authorList>
    </citation>
    <scope>NUCLEOTIDE SEQUENCE</scope>
    <source>
        <strain evidence="2">Kochi</strain>
    </source>
</reference>
<name>A0AAD3NI43_LATJO</name>
<dbReference type="Proteomes" id="UP001279410">
    <property type="component" value="Unassembled WGS sequence"/>
</dbReference>
<evidence type="ECO:0008006" key="4">
    <source>
        <dbReference type="Google" id="ProtNLM"/>
    </source>
</evidence>
<protein>
    <recommendedName>
        <fullName evidence="4">Ig-like domain-containing protein</fullName>
    </recommendedName>
</protein>
<accession>A0AAD3NI43</accession>
<sequence length="125" mass="13996">MKMLVVFVILLHVSQHVFTVEVYEGAESVLLSCQISSVPGFPTVIWSRFDLSPSTVHQGDQRVIWQRDLVCSDHEHNQHCSMAAVLKSEAAAVQRMRVCIVGLKQGTKHAGAIHQIQHRYLVTPP</sequence>
<comment type="caution">
    <text evidence="2">The sequence shown here is derived from an EMBL/GenBank/DDBJ whole genome shotgun (WGS) entry which is preliminary data.</text>
</comment>
<proteinExistence type="predicted"/>